<feature type="domain" description="G-protein coupled receptors family 1 profile" evidence="6">
    <location>
        <begin position="51"/>
        <end position="311"/>
    </location>
</feature>
<dbReference type="Gene3D" id="1.20.1070.10">
    <property type="entry name" value="Rhodopsin 7-helix transmembrane proteins"/>
    <property type="match status" value="1"/>
</dbReference>
<feature type="transmembrane region" description="Helical" evidence="5">
    <location>
        <begin position="195"/>
        <end position="228"/>
    </location>
</feature>
<dbReference type="Proteomes" id="UP000014760">
    <property type="component" value="Unassembled WGS sequence"/>
</dbReference>
<dbReference type="OMA" id="LLLQAWY"/>
<feature type="transmembrane region" description="Helical" evidence="5">
    <location>
        <begin position="249"/>
        <end position="268"/>
    </location>
</feature>
<dbReference type="EnsemblMetazoa" id="CapteT196276">
    <property type="protein sequence ID" value="CapteP196276"/>
    <property type="gene ID" value="CapteG196276"/>
</dbReference>
<evidence type="ECO:0000256" key="1">
    <source>
        <dbReference type="ARBA" id="ARBA00004370"/>
    </source>
</evidence>
<dbReference type="EMBL" id="KB300057">
    <property type="protein sequence ID" value="ELU07287.1"/>
    <property type="molecule type" value="Genomic_DNA"/>
</dbReference>
<dbReference type="SUPFAM" id="SSF81321">
    <property type="entry name" value="Family A G protein-coupled receptor-like"/>
    <property type="match status" value="1"/>
</dbReference>
<dbReference type="InterPro" id="IPR052954">
    <property type="entry name" value="GPCR-Ligand_Int"/>
</dbReference>
<keyword evidence="3 5" id="KW-1133">Transmembrane helix</keyword>
<dbReference type="InterPro" id="IPR017452">
    <property type="entry name" value="GPCR_Rhodpsn_7TM"/>
</dbReference>
<accession>R7UTN7</accession>
<feature type="transmembrane region" description="Helical" evidence="5">
    <location>
        <begin position="70"/>
        <end position="89"/>
    </location>
</feature>
<reference evidence="9" key="1">
    <citation type="submission" date="2012-12" db="EMBL/GenBank/DDBJ databases">
        <authorList>
            <person name="Hellsten U."/>
            <person name="Grimwood J."/>
            <person name="Chapman J.A."/>
            <person name="Shapiro H."/>
            <person name="Aerts A."/>
            <person name="Otillar R.P."/>
            <person name="Terry A.Y."/>
            <person name="Boore J.L."/>
            <person name="Simakov O."/>
            <person name="Marletaz F."/>
            <person name="Cho S.-J."/>
            <person name="Edsinger-Gonzales E."/>
            <person name="Havlak P."/>
            <person name="Kuo D.-H."/>
            <person name="Larsson T."/>
            <person name="Lv J."/>
            <person name="Arendt D."/>
            <person name="Savage R."/>
            <person name="Osoegawa K."/>
            <person name="de Jong P."/>
            <person name="Lindberg D.R."/>
            <person name="Seaver E.C."/>
            <person name="Weisblat D.A."/>
            <person name="Putnam N.H."/>
            <person name="Grigoriev I.V."/>
            <person name="Rokhsar D.S."/>
        </authorList>
    </citation>
    <scope>NUCLEOTIDE SEQUENCE</scope>
    <source>
        <strain evidence="9">I ESC-2004</strain>
    </source>
</reference>
<name>R7UTN7_CAPTE</name>
<dbReference type="AlphaFoldDB" id="R7UTN7"/>
<organism evidence="7">
    <name type="scientific">Capitella teleta</name>
    <name type="common">Polychaete worm</name>
    <dbReference type="NCBI Taxonomy" id="283909"/>
    <lineage>
        <taxon>Eukaryota</taxon>
        <taxon>Metazoa</taxon>
        <taxon>Spiralia</taxon>
        <taxon>Lophotrochozoa</taxon>
        <taxon>Annelida</taxon>
        <taxon>Polychaeta</taxon>
        <taxon>Sedentaria</taxon>
        <taxon>Scolecida</taxon>
        <taxon>Capitellidae</taxon>
        <taxon>Capitella</taxon>
    </lineage>
</organism>
<evidence type="ECO:0000256" key="2">
    <source>
        <dbReference type="ARBA" id="ARBA00022692"/>
    </source>
</evidence>
<dbReference type="PRINTS" id="PR00237">
    <property type="entry name" value="GPCRRHODOPSN"/>
</dbReference>
<dbReference type="OrthoDB" id="10011262at2759"/>
<evidence type="ECO:0000313" key="8">
    <source>
        <dbReference type="EnsemblMetazoa" id="CapteP196276"/>
    </source>
</evidence>
<evidence type="ECO:0000313" key="7">
    <source>
        <dbReference type="EMBL" id="ELU07287.1"/>
    </source>
</evidence>
<dbReference type="EMBL" id="AMQN01022392">
    <property type="status" value="NOT_ANNOTATED_CDS"/>
    <property type="molecule type" value="Genomic_DNA"/>
</dbReference>
<evidence type="ECO:0000256" key="4">
    <source>
        <dbReference type="ARBA" id="ARBA00023136"/>
    </source>
</evidence>
<keyword evidence="9" id="KW-1185">Reference proteome</keyword>
<evidence type="ECO:0000259" key="6">
    <source>
        <dbReference type="PROSITE" id="PS50262"/>
    </source>
</evidence>
<dbReference type="PANTHER" id="PTHR46641">
    <property type="entry name" value="FMRFAMIDE RECEPTOR-RELATED"/>
    <property type="match status" value="1"/>
</dbReference>
<dbReference type="PROSITE" id="PS50262">
    <property type="entry name" value="G_PROTEIN_RECEP_F1_2"/>
    <property type="match status" value="1"/>
</dbReference>
<keyword evidence="4 5" id="KW-0472">Membrane</keyword>
<reference evidence="7 9" key="2">
    <citation type="journal article" date="2013" name="Nature">
        <title>Insights into bilaterian evolution from three spiralian genomes.</title>
        <authorList>
            <person name="Simakov O."/>
            <person name="Marletaz F."/>
            <person name="Cho S.J."/>
            <person name="Edsinger-Gonzales E."/>
            <person name="Havlak P."/>
            <person name="Hellsten U."/>
            <person name="Kuo D.H."/>
            <person name="Larsson T."/>
            <person name="Lv J."/>
            <person name="Arendt D."/>
            <person name="Savage R."/>
            <person name="Osoegawa K."/>
            <person name="de Jong P."/>
            <person name="Grimwood J."/>
            <person name="Chapman J.A."/>
            <person name="Shapiro H."/>
            <person name="Aerts A."/>
            <person name="Otillar R.P."/>
            <person name="Terry A.Y."/>
            <person name="Boore J.L."/>
            <person name="Grigoriev I.V."/>
            <person name="Lindberg D.R."/>
            <person name="Seaver E.C."/>
            <person name="Weisblat D.A."/>
            <person name="Putnam N.H."/>
            <person name="Rokhsar D.S."/>
        </authorList>
    </citation>
    <scope>NUCLEOTIDE SEQUENCE</scope>
    <source>
        <strain evidence="7 9">I ESC-2004</strain>
    </source>
</reference>
<dbReference type="PANTHER" id="PTHR46641:SF2">
    <property type="entry name" value="FMRFAMIDE RECEPTOR"/>
    <property type="match status" value="1"/>
</dbReference>
<dbReference type="HOGENOM" id="CLU_009579_24_7_1"/>
<reference evidence="8" key="3">
    <citation type="submission" date="2015-06" db="UniProtKB">
        <authorList>
            <consortium name="EnsemblMetazoa"/>
        </authorList>
    </citation>
    <scope>IDENTIFICATION</scope>
</reference>
<protein>
    <recommendedName>
        <fullName evidence="6">G-protein coupled receptors family 1 profile domain-containing protein</fullName>
    </recommendedName>
</protein>
<feature type="transmembrane region" description="Helical" evidence="5">
    <location>
        <begin position="34"/>
        <end position="58"/>
    </location>
</feature>
<comment type="subcellular location">
    <subcellularLocation>
        <location evidence="1">Membrane</location>
    </subcellularLocation>
</comment>
<sequence length="353" mass="39602">MLSSTTDEVEAMEATEQPAISSHVDEAACKAYYFWLRLVFGGFVVTLGLIGNILTIMIMRKQKTKTTTMLALTYLAIADFCVLVIYGSMNLISPILDLVNNRSVAFKIKLFIARCLIQPSQSFNLVSVYITVIVIWQRYVGVCLPTKAKTYVSLRIVKVQVVCVVIGSVLLYLPSFSIDCFFPEMMHFDLRSTAIHAGFTIFYDLILSYTISYIIPIISLVTMSFGLVRGLRNMKFQGDNKQKTKKEMTFSLVVIVIVVVICQSFAPIRRILRWKYPSYKMAIRCGGDLFYFGPIEVLFVMINSSCNFFILVVCARGFRGKLLALVKRSPAVGPAIDRTNDSSGTRTTAFVDA</sequence>
<proteinExistence type="predicted"/>
<feature type="transmembrane region" description="Helical" evidence="5">
    <location>
        <begin position="297"/>
        <end position="318"/>
    </location>
</feature>
<dbReference type="Pfam" id="PF00001">
    <property type="entry name" value="7tm_1"/>
    <property type="match status" value="1"/>
</dbReference>
<evidence type="ECO:0000256" key="5">
    <source>
        <dbReference type="SAM" id="Phobius"/>
    </source>
</evidence>
<dbReference type="InterPro" id="IPR000276">
    <property type="entry name" value="GPCR_Rhodpsn"/>
</dbReference>
<dbReference type="GO" id="GO:0004930">
    <property type="term" value="F:G protein-coupled receptor activity"/>
    <property type="evidence" value="ECO:0007669"/>
    <property type="project" value="InterPro"/>
</dbReference>
<keyword evidence="2 5" id="KW-0812">Transmembrane</keyword>
<dbReference type="GO" id="GO:0016020">
    <property type="term" value="C:membrane"/>
    <property type="evidence" value="ECO:0007669"/>
    <property type="project" value="UniProtKB-SubCell"/>
</dbReference>
<gene>
    <name evidence="7" type="ORF">CAPTEDRAFT_196276</name>
</gene>
<feature type="transmembrane region" description="Helical" evidence="5">
    <location>
        <begin position="156"/>
        <end position="175"/>
    </location>
</feature>
<evidence type="ECO:0000256" key="3">
    <source>
        <dbReference type="ARBA" id="ARBA00022989"/>
    </source>
</evidence>
<evidence type="ECO:0000313" key="9">
    <source>
        <dbReference type="Proteomes" id="UP000014760"/>
    </source>
</evidence>